<gene>
    <name evidence="1" type="ORF">ACFFTO_01970</name>
</gene>
<keyword evidence="2" id="KW-1185">Reference proteome</keyword>
<evidence type="ECO:0000313" key="2">
    <source>
        <dbReference type="Proteomes" id="UP001589535"/>
    </source>
</evidence>
<dbReference type="InterPro" id="IPR027417">
    <property type="entry name" value="P-loop_NTPase"/>
</dbReference>
<dbReference type="SUPFAM" id="SSF52540">
    <property type="entry name" value="P-loop containing nucleoside triphosphate hydrolases"/>
    <property type="match status" value="1"/>
</dbReference>
<evidence type="ECO:0000313" key="1">
    <source>
        <dbReference type="EMBL" id="MFB9682933.1"/>
    </source>
</evidence>
<dbReference type="Proteomes" id="UP001589535">
    <property type="component" value="Unassembled WGS sequence"/>
</dbReference>
<dbReference type="RefSeq" id="WP_378188953.1">
    <property type="nucleotide sequence ID" value="NZ_JBHMBK010000001.1"/>
</dbReference>
<dbReference type="EMBL" id="JBHMBK010000001">
    <property type="protein sequence ID" value="MFB9682933.1"/>
    <property type="molecule type" value="Genomic_DNA"/>
</dbReference>
<sequence>MSTGERDWRVLLLGGASGTGKSRLSYPLARRYQVPIVEVDDLVLAVQRMTTPAQQPLLHYWDTHPDAAGLPVSRIVELQTAVAQALQPALEAVIGNHLETDTPVVIEGDYLLPALAAQDSFAGQAADGRVRAVFLHEPDVERLVANYRQREPDEGEQRSRAQVSARYGDWLAERAAEHGIPVLTARPWATTLSRLCALLDAPGTG</sequence>
<protein>
    <recommendedName>
        <fullName evidence="3">AAA domain-containing protein</fullName>
    </recommendedName>
</protein>
<dbReference type="Gene3D" id="3.40.50.300">
    <property type="entry name" value="P-loop containing nucleotide triphosphate hydrolases"/>
    <property type="match status" value="1"/>
</dbReference>
<reference evidence="1 2" key="1">
    <citation type="submission" date="2024-09" db="EMBL/GenBank/DDBJ databases">
        <authorList>
            <person name="Sun Q."/>
            <person name="Mori K."/>
        </authorList>
    </citation>
    <scope>NUCLEOTIDE SEQUENCE [LARGE SCALE GENOMIC DNA]</scope>
    <source>
        <strain evidence="1 2">JCM 13852</strain>
    </source>
</reference>
<comment type="caution">
    <text evidence="1">The sequence shown here is derived from an EMBL/GenBank/DDBJ whole genome shotgun (WGS) entry which is preliminary data.</text>
</comment>
<organism evidence="1 2">
    <name type="scientific">Amycolatopsis plumensis</name>
    <dbReference type="NCBI Taxonomy" id="236508"/>
    <lineage>
        <taxon>Bacteria</taxon>
        <taxon>Bacillati</taxon>
        <taxon>Actinomycetota</taxon>
        <taxon>Actinomycetes</taxon>
        <taxon>Pseudonocardiales</taxon>
        <taxon>Pseudonocardiaceae</taxon>
        <taxon>Amycolatopsis</taxon>
    </lineage>
</organism>
<evidence type="ECO:0008006" key="3">
    <source>
        <dbReference type="Google" id="ProtNLM"/>
    </source>
</evidence>
<proteinExistence type="predicted"/>
<name>A0ABV5TUY3_9PSEU</name>
<accession>A0ABV5TUY3</accession>